<proteinExistence type="predicted"/>
<dbReference type="AlphaFoldDB" id="A0AB34CCA1"/>
<keyword evidence="1" id="KW-0472">Membrane</keyword>
<reference evidence="2 3" key="1">
    <citation type="submission" date="2019-09" db="EMBL/GenBank/DDBJ databases">
        <title>Genomic diversity of phyloplane-associated Pantoea species in Pakistan cotton crop.</title>
        <authorList>
            <person name="Tufail M.R."/>
            <person name="Cook D.R."/>
        </authorList>
    </citation>
    <scope>NUCLEOTIDE SEQUENCE [LARGE SCALE GENOMIC DNA]</scope>
    <source>
        <strain evidence="2 3">B_8</strain>
    </source>
</reference>
<protein>
    <submittedName>
        <fullName evidence="2">Uncharacterized protein</fullName>
    </submittedName>
</protein>
<evidence type="ECO:0000313" key="3">
    <source>
        <dbReference type="Proteomes" id="UP000324255"/>
    </source>
</evidence>
<keyword evidence="1" id="KW-0812">Transmembrane</keyword>
<organism evidence="2 3">
    <name type="scientific">Candidatus Pantoea gossypiicola</name>
    <dbReference type="NCBI Taxonomy" id="2608008"/>
    <lineage>
        <taxon>Bacteria</taxon>
        <taxon>Pseudomonadati</taxon>
        <taxon>Pseudomonadota</taxon>
        <taxon>Gammaproteobacteria</taxon>
        <taxon>Enterobacterales</taxon>
        <taxon>Erwiniaceae</taxon>
        <taxon>Pantoea</taxon>
    </lineage>
</organism>
<keyword evidence="3" id="KW-1185">Reference proteome</keyword>
<feature type="transmembrane region" description="Helical" evidence="1">
    <location>
        <begin position="86"/>
        <end position="108"/>
    </location>
</feature>
<evidence type="ECO:0000313" key="2">
    <source>
        <dbReference type="EMBL" id="KAA6118254.1"/>
    </source>
</evidence>
<evidence type="ECO:0000256" key="1">
    <source>
        <dbReference type="SAM" id="Phobius"/>
    </source>
</evidence>
<comment type="caution">
    <text evidence="2">The sequence shown here is derived from an EMBL/GenBank/DDBJ whole genome shotgun (WGS) entry which is preliminary data.</text>
</comment>
<dbReference type="EMBL" id="VWVM01000033">
    <property type="protein sequence ID" value="KAA6118254.1"/>
    <property type="molecule type" value="Genomic_DNA"/>
</dbReference>
<name>A0AB34CCA1_9GAMM</name>
<feature type="transmembrane region" description="Helical" evidence="1">
    <location>
        <begin position="51"/>
        <end position="74"/>
    </location>
</feature>
<dbReference type="Proteomes" id="UP000324255">
    <property type="component" value="Unassembled WGS sequence"/>
</dbReference>
<sequence length="114" mass="12700">MKNMFNNPDVLFTIRDIIRETLMGNAALGLIISAVIHFTSKVNESVLDTVFALSLSASGIFIFLWLAAVTWNYFCKLANTRTLSGVLLFMIWMFIAELVLTLTLLTIAGKPDLL</sequence>
<dbReference type="RefSeq" id="WP_150015769.1">
    <property type="nucleotide sequence ID" value="NZ_VWVM01000033.1"/>
</dbReference>
<keyword evidence="1" id="KW-1133">Transmembrane helix</keyword>
<gene>
    <name evidence="2" type="ORF">F3I20_23040</name>
</gene>
<feature type="transmembrane region" description="Helical" evidence="1">
    <location>
        <begin position="21"/>
        <end position="39"/>
    </location>
</feature>
<accession>A0AB34CCA1</accession>